<evidence type="ECO:0000256" key="9">
    <source>
        <dbReference type="ARBA" id="ARBA00047351"/>
    </source>
</evidence>
<dbReference type="PANTHER" id="PTHR43727:SF1">
    <property type="entry name" value="CARBOXYNORSPERMIDINE_CARBOXYSPERMIDINE DECARBOXYLASE"/>
    <property type="match status" value="1"/>
</dbReference>
<dbReference type="InterPro" id="IPR005730">
    <property type="entry name" value="Nsp_de-COase"/>
</dbReference>
<comment type="similarity">
    <text evidence="8 11">Belongs to the Orn/Lys/Arg decarboxylase class-II family. NspC subfamily.</text>
</comment>
<dbReference type="PIRSF" id="PIRSF038941">
    <property type="entry name" value="NspC"/>
    <property type="match status" value="1"/>
</dbReference>
<evidence type="ECO:0000256" key="7">
    <source>
        <dbReference type="ARBA" id="ARBA00023239"/>
    </source>
</evidence>
<comment type="function">
    <text evidence="11">Catalyzes the decarboxylation of carboxynorspermidine and carboxyspermidine.</text>
</comment>
<dbReference type="PRINTS" id="PR01179">
    <property type="entry name" value="ODADCRBXLASE"/>
</dbReference>
<evidence type="ECO:0000256" key="4">
    <source>
        <dbReference type="ARBA" id="ARBA00022793"/>
    </source>
</evidence>
<comment type="catalytic activity">
    <reaction evidence="10 11">
        <text>carboxynorspermidine + H(+) = norspermidine + CO2</text>
        <dbReference type="Rhea" id="RHEA:34099"/>
        <dbReference type="ChEBI" id="CHEBI:15378"/>
        <dbReference type="ChEBI" id="CHEBI:16526"/>
        <dbReference type="ChEBI" id="CHEBI:57920"/>
        <dbReference type="ChEBI" id="CHEBI:65070"/>
        <dbReference type="EC" id="4.1.1.96"/>
    </reaction>
</comment>
<comment type="catalytic activity">
    <reaction evidence="9 11">
        <text>carboxyspermidine + H(+) = spermidine + CO2</text>
        <dbReference type="Rhea" id="RHEA:34095"/>
        <dbReference type="ChEBI" id="CHEBI:15378"/>
        <dbReference type="ChEBI" id="CHEBI:16526"/>
        <dbReference type="ChEBI" id="CHEBI:57834"/>
        <dbReference type="ChEBI" id="CHEBI:65072"/>
        <dbReference type="EC" id="4.1.1.96"/>
    </reaction>
</comment>
<keyword evidence="16" id="KW-1185">Reference proteome</keyword>
<keyword evidence="4 11" id="KW-0210">Decarboxylase</keyword>
<dbReference type="InterPro" id="IPR029066">
    <property type="entry name" value="PLP-binding_barrel"/>
</dbReference>
<keyword evidence="5 11" id="KW-0663">Pyridoxal phosphate</keyword>
<keyword evidence="11" id="KW-0963">Cytoplasm</keyword>
<feature type="modified residue" description="N6-(pyridoxal phosphate)lysine" evidence="12">
    <location>
        <position position="58"/>
    </location>
</feature>
<dbReference type="Gene3D" id="3.20.20.10">
    <property type="entry name" value="Alanine racemase"/>
    <property type="match status" value="1"/>
</dbReference>
<evidence type="ECO:0000256" key="2">
    <source>
        <dbReference type="ARBA" id="ARBA00012259"/>
    </source>
</evidence>
<comment type="cofactor">
    <cofactor evidence="1 11 12">
        <name>pyridoxal 5'-phosphate</name>
        <dbReference type="ChEBI" id="CHEBI:597326"/>
    </cofactor>
</comment>
<dbReference type="GO" id="GO:0005737">
    <property type="term" value="C:cytoplasm"/>
    <property type="evidence" value="ECO:0007669"/>
    <property type="project" value="UniProtKB-SubCell"/>
</dbReference>
<reference evidence="15 16" key="1">
    <citation type="submission" date="2016-12" db="EMBL/GenBank/DDBJ databases">
        <title>Genome sequencing of Methylocaldum marinum.</title>
        <authorList>
            <person name="Takeuchi M."/>
            <person name="Kamagata Y."/>
            <person name="Hiraoka S."/>
            <person name="Oshima K."/>
            <person name="Hattori M."/>
            <person name="Iwasaki W."/>
        </authorList>
    </citation>
    <scope>NUCLEOTIDE SEQUENCE [LARGE SCALE GENOMIC DNA]</scope>
    <source>
        <strain evidence="15 16">S8</strain>
    </source>
</reference>
<evidence type="ECO:0000259" key="13">
    <source>
        <dbReference type="Pfam" id="PF00278"/>
    </source>
</evidence>
<evidence type="ECO:0000256" key="11">
    <source>
        <dbReference type="PIRNR" id="PIRNR038941"/>
    </source>
</evidence>
<dbReference type="SUPFAM" id="SSF50621">
    <property type="entry name" value="Alanine racemase C-terminal domain-like"/>
    <property type="match status" value="1"/>
</dbReference>
<keyword evidence="7 11" id="KW-0456">Lyase</keyword>
<sequence length="416" mass="46220">MVSQGTLVFTAPLDTERLKERLAETPAFVYDETRIIHALDRLAEVRKVSGLRILYSVKAFPFVEALRLILSRADGFSVSSLFEARLASEIVEAAARRFSRKASLHITTPGLRVNEIEEIAAHCDFVSFNSLEQFERLGPRVAGRTSIGLRVNPQLSFLGDGRYDPCRLHSKLGIPVDDLARALDRAPLLDKRIAGLHFHTSFESRSFAPLKATLDRIETALGGFMDGLEWINLGGGYLFENSQDLDDLSELVAGLKMRRGTDVYFEPGKAIVGSAGCLVASVIDLFGRDGKTVAVLDTGVNHLPEVFEYQKVPPLAEHRPDGAFEYLLVGSTCLAGDVFGDYRFREPLNIGDRLVFPNVGAYSLIKATRFNGYDLPLIFASDQHGEIQAMKRFGYDDYRKQWSASEPELAANRNRD</sequence>
<dbReference type="EMBL" id="AP017928">
    <property type="protein sequence ID" value="BBA35270.1"/>
    <property type="molecule type" value="Genomic_DNA"/>
</dbReference>
<dbReference type="Gene3D" id="2.40.37.10">
    <property type="entry name" value="Lyase, Ornithine Decarboxylase, Chain A, domain 1"/>
    <property type="match status" value="1"/>
</dbReference>
<dbReference type="PANTHER" id="PTHR43727">
    <property type="entry name" value="DIAMINOPIMELATE DECARBOXYLASE"/>
    <property type="match status" value="1"/>
</dbReference>
<evidence type="ECO:0000256" key="12">
    <source>
        <dbReference type="PIRSR" id="PIRSR600183-50"/>
    </source>
</evidence>
<gene>
    <name evidence="15" type="ORF">sS8_3332</name>
</gene>
<dbReference type="InterPro" id="IPR022644">
    <property type="entry name" value="De-COase2_N"/>
</dbReference>
<keyword evidence="6 11" id="KW-0745">Spermidine biosynthesis</keyword>
<dbReference type="GO" id="GO:0008295">
    <property type="term" value="P:spermidine biosynthetic process"/>
    <property type="evidence" value="ECO:0007669"/>
    <property type="project" value="UniProtKB-KW"/>
</dbReference>
<protein>
    <recommendedName>
        <fullName evidence="3 11">Carboxynorspermidine/carboxyspermidine decarboxylase</fullName>
        <shortName evidence="11">CANS DC/CAS DC</shortName>
        <shortName evidence="11">CANSDC/CASDC</shortName>
        <ecNumber evidence="2 11">4.1.1.96</ecNumber>
    </recommendedName>
</protein>
<comment type="subunit">
    <text evidence="11">Homodimer.</text>
</comment>
<proteinExistence type="inferred from homology"/>
<feature type="active site" description="Proton donor" evidence="12">
    <location>
        <position position="333"/>
    </location>
</feature>
<keyword evidence="11" id="KW-0620">Polyamine biosynthesis</keyword>
<evidence type="ECO:0000256" key="1">
    <source>
        <dbReference type="ARBA" id="ARBA00001933"/>
    </source>
</evidence>
<organism evidence="15 16">
    <name type="scientific">Methylocaldum marinum</name>
    <dbReference type="NCBI Taxonomy" id="1432792"/>
    <lineage>
        <taxon>Bacteria</taxon>
        <taxon>Pseudomonadati</taxon>
        <taxon>Pseudomonadota</taxon>
        <taxon>Gammaproteobacteria</taxon>
        <taxon>Methylococcales</taxon>
        <taxon>Methylococcaceae</taxon>
        <taxon>Methylocaldum</taxon>
    </lineage>
</organism>
<feature type="domain" description="Orn/DAP/Arg decarboxylase 2 N-terminal" evidence="14">
    <location>
        <begin position="50"/>
        <end position="272"/>
    </location>
</feature>
<dbReference type="Pfam" id="PF02784">
    <property type="entry name" value="Orn_Arg_deC_N"/>
    <property type="match status" value="1"/>
</dbReference>
<evidence type="ECO:0000256" key="5">
    <source>
        <dbReference type="ARBA" id="ARBA00022898"/>
    </source>
</evidence>
<dbReference type="InterPro" id="IPR022643">
    <property type="entry name" value="De-COase2_C"/>
</dbReference>
<dbReference type="EC" id="4.1.1.96" evidence="2 11"/>
<evidence type="ECO:0000259" key="14">
    <source>
        <dbReference type="Pfam" id="PF02784"/>
    </source>
</evidence>
<evidence type="ECO:0000256" key="3">
    <source>
        <dbReference type="ARBA" id="ARBA00013633"/>
    </source>
</evidence>
<evidence type="ECO:0000313" key="15">
    <source>
        <dbReference type="EMBL" id="BBA35270.1"/>
    </source>
</evidence>
<dbReference type="Proteomes" id="UP000266313">
    <property type="component" value="Chromosome"/>
</dbReference>
<dbReference type="KEGG" id="mmai:sS8_3332"/>
<dbReference type="Pfam" id="PF00278">
    <property type="entry name" value="Orn_DAP_Arg_deC"/>
    <property type="match status" value="1"/>
</dbReference>
<evidence type="ECO:0000256" key="6">
    <source>
        <dbReference type="ARBA" id="ARBA00023066"/>
    </source>
</evidence>
<accession>A0A250KUE2</accession>
<dbReference type="GO" id="GO:0008836">
    <property type="term" value="F:diaminopimelate decarboxylase activity"/>
    <property type="evidence" value="ECO:0007669"/>
    <property type="project" value="TreeGrafter"/>
</dbReference>
<dbReference type="InterPro" id="IPR000183">
    <property type="entry name" value="Orn/DAP/Arg_de-COase"/>
</dbReference>
<name>A0A250KUE2_9GAMM</name>
<feature type="domain" description="Orn/DAP/Arg decarboxylase 2 C-terminal" evidence="13">
    <location>
        <begin position="28"/>
        <end position="360"/>
    </location>
</feature>
<dbReference type="GO" id="GO:0009089">
    <property type="term" value="P:lysine biosynthetic process via diaminopimelate"/>
    <property type="evidence" value="ECO:0007669"/>
    <property type="project" value="TreeGrafter"/>
</dbReference>
<dbReference type="SUPFAM" id="SSF51419">
    <property type="entry name" value="PLP-binding barrel"/>
    <property type="match status" value="1"/>
</dbReference>
<evidence type="ECO:0000313" key="16">
    <source>
        <dbReference type="Proteomes" id="UP000266313"/>
    </source>
</evidence>
<dbReference type="InterPro" id="IPR009006">
    <property type="entry name" value="Ala_racemase/Decarboxylase_C"/>
</dbReference>
<evidence type="ECO:0000256" key="8">
    <source>
        <dbReference type="ARBA" id="ARBA00025802"/>
    </source>
</evidence>
<evidence type="ECO:0000256" key="10">
    <source>
        <dbReference type="ARBA" id="ARBA00047389"/>
    </source>
</evidence>
<dbReference type="GO" id="GO:0045312">
    <property type="term" value="P:nor-spermidine biosynthetic process"/>
    <property type="evidence" value="ECO:0007669"/>
    <property type="project" value="InterPro"/>
</dbReference>
<dbReference type="AlphaFoldDB" id="A0A250KUE2"/>
<comment type="subcellular location">
    <subcellularLocation>
        <location evidence="11">Cytoplasm</location>
    </subcellularLocation>
</comment>